<dbReference type="GO" id="GO:0005737">
    <property type="term" value="C:cytoplasm"/>
    <property type="evidence" value="ECO:0007669"/>
    <property type="project" value="TreeGrafter"/>
</dbReference>
<evidence type="ECO:0000256" key="4">
    <source>
        <dbReference type="SAM" id="MobiDB-lite"/>
    </source>
</evidence>
<feature type="compositionally biased region" description="Basic and acidic residues" evidence="4">
    <location>
        <begin position="121"/>
        <end position="134"/>
    </location>
</feature>
<dbReference type="EMBL" id="WMEO01000017">
    <property type="protein sequence ID" value="MYL17156.1"/>
    <property type="molecule type" value="Genomic_DNA"/>
</dbReference>
<dbReference type="InterPro" id="IPR035896">
    <property type="entry name" value="AN1-like_Znf"/>
</dbReference>
<evidence type="ECO:0000259" key="6">
    <source>
        <dbReference type="SMART" id="SM00154"/>
    </source>
</evidence>
<gene>
    <name evidence="7" type="ORF">GLW36_10930</name>
</gene>
<sequence>MDCDHCGRDVDQLPYTCKGCNQQFCVDHRLPEEHDCIQLKAEEAGRELKQDEDSVKPWFKEEFRLSNVESLSGSSEGGRQNKNQSDVPTAECSDCGKRLREHEIAGCPHCGEPYCGEHVAGHRRDCEERERDETESTTTVAEHYQERTRKKQQERKTRTDELEQKRAERFSSPDVNPDGSLSDPDYEEDIQSISPSDEDAGNPEDTGRILKMTIAILTVVLIAYLWYIFVL</sequence>
<accession>A0A6B1IFM8</accession>
<evidence type="ECO:0000256" key="2">
    <source>
        <dbReference type="ARBA" id="ARBA00022771"/>
    </source>
</evidence>
<feature type="compositionally biased region" description="Polar residues" evidence="4">
    <location>
        <begin position="68"/>
        <end position="87"/>
    </location>
</feature>
<feature type="domain" description="AN1-type" evidence="6">
    <location>
        <begin position="3"/>
        <end position="41"/>
    </location>
</feature>
<feature type="region of interest" description="Disordered" evidence="4">
    <location>
        <begin position="68"/>
        <end position="89"/>
    </location>
</feature>
<comment type="caution">
    <text evidence="7">The sequence shown here is derived from an EMBL/GenBank/DDBJ whole genome shotgun (WGS) entry which is preliminary data.</text>
</comment>
<dbReference type="Proteomes" id="UP000460194">
    <property type="component" value="Unassembled WGS sequence"/>
</dbReference>
<dbReference type="RefSeq" id="WP_080506903.1">
    <property type="nucleotide sequence ID" value="NZ_WMEO01000017.1"/>
</dbReference>
<evidence type="ECO:0000313" key="8">
    <source>
        <dbReference type="Proteomes" id="UP000460194"/>
    </source>
</evidence>
<keyword evidence="3" id="KW-0862">Zinc</keyword>
<evidence type="ECO:0000313" key="7">
    <source>
        <dbReference type="EMBL" id="MYL17156.1"/>
    </source>
</evidence>
<keyword evidence="5" id="KW-0472">Membrane</keyword>
<dbReference type="Pfam" id="PF01428">
    <property type="entry name" value="zf-AN1"/>
    <property type="match status" value="1"/>
</dbReference>
<evidence type="ECO:0000256" key="1">
    <source>
        <dbReference type="ARBA" id="ARBA00022723"/>
    </source>
</evidence>
<organism evidence="7 8">
    <name type="scientific">Halorubrum distributum</name>
    <dbReference type="NCBI Taxonomy" id="29283"/>
    <lineage>
        <taxon>Archaea</taxon>
        <taxon>Methanobacteriati</taxon>
        <taxon>Methanobacteriota</taxon>
        <taxon>Stenosarchaea group</taxon>
        <taxon>Halobacteria</taxon>
        <taxon>Halobacteriales</taxon>
        <taxon>Haloferacaceae</taxon>
        <taxon>Halorubrum</taxon>
        <taxon>Halorubrum distributum group</taxon>
    </lineage>
</organism>
<dbReference type="SMART" id="SM00154">
    <property type="entry name" value="ZnF_AN1"/>
    <property type="match status" value="1"/>
</dbReference>
<proteinExistence type="predicted"/>
<dbReference type="Gene3D" id="4.10.1110.10">
    <property type="entry name" value="AN1-like Zinc finger"/>
    <property type="match status" value="1"/>
</dbReference>
<feature type="compositionally biased region" description="Basic and acidic residues" evidence="4">
    <location>
        <begin position="154"/>
        <end position="171"/>
    </location>
</feature>
<keyword evidence="2" id="KW-0863">Zinc-finger</keyword>
<dbReference type="AlphaFoldDB" id="A0A6B1IFM8"/>
<dbReference type="SUPFAM" id="SSF118310">
    <property type="entry name" value="AN1-like Zinc finger"/>
    <property type="match status" value="2"/>
</dbReference>
<dbReference type="GO" id="GO:0008270">
    <property type="term" value="F:zinc ion binding"/>
    <property type="evidence" value="ECO:0007669"/>
    <property type="project" value="UniProtKB-KW"/>
</dbReference>
<feature type="compositionally biased region" description="Acidic residues" evidence="4">
    <location>
        <begin position="184"/>
        <end position="202"/>
    </location>
</feature>
<protein>
    <recommendedName>
        <fullName evidence="6">AN1-type domain-containing protein</fullName>
    </recommendedName>
</protein>
<feature type="transmembrane region" description="Helical" evidence="5">
    <location>
        <begin position="209"/>
        <end position="229"/>
    </location>
</feature>
<dbReference type="PANTHER" id="PTHR14677:SF20">
    <property type="entry name" value="ZINC FINGER AN1-TYPE CONTAINING 2A-RELATED"/>
    <property type="match status" value="1"/>
</dbReference>
<keyword evidence="5" id="KW-0812">Transmembrane</keyword>
<dbReference type="InterPro" id="IPR000058">
    <property type="entry name" value="Znf_AN1"/>
</dbReference>
<keyword evidence="5" id="KW-1133">Transmembrane helix</keyword>
<dbReference type="PANTHER" id="PTHR14677">
    <property type="entry name" value="ARSENITE INDUCUBLE RNA ASSOCIATED PROTEIN AIP-1-RELATED"/>
    <property type="match status" value="1"/>
</dbReference>
<reference evidence="7 8" key="1">
    <citation type="submission" date="2019-11" db="EMBL/GenBank/DDBJ databases">
        <title>Genome sequences of 17 halophilic strains isolated from different environments.</title>
        <authorList>
            <person name="Furrow R.E."/>
        </authorList>
    </citation>
    <scope>NUCLEOTIDE SEQUENCE [LARGE SCALE GENOMIC DNA]</scope>
    <source>
        <strain evidence="7 8">22517_05_Cabo</strain>
    </source>
</reference>
<feature type="region of interest" description="Disordered" evidence="4">
    <location>
        <begin position="121"/>
        <end position="204"/>
    </location>
</feature>
<evidence type="ECO:0000256" key="5">
    <source>
        <dbReference type="SAM" id="Phobius"/>
    </source>
</evidence>
<name>A0A6B1IFM8_9EURY</name>
<keyword evidence="1" id="KW-0479">Metal-binding</keyword>
<evidence type="ECO:0000256" key="3">
    <source>
        <dbReference type="ARBA" id="ARBA00022833"/>
    </source>
</evidence>